<dbReference type="PANTHER" id="PTHR22050">
    <property type="entry name" value="RW1 PROTEIN HOMOLOG"/>
    <property type="match status" value="1"/>
</dbReference>
<dbReference type="OrthoDB" id="168404at2759"/>
<dbReference type="InterPro" id="IPR022113">
    <property type="entry name" value="TMEM131L_N"/>
</dbReference>
<feature type="compositionally biased region" description="Polar residues" evidence="7">
    <location>
        <begin position="1535"/>
        <end position="1548"/>
    </location>
</feature>
<accession>A0A9P1IJ17</accession>
<dbReference type="InterPro" id="IPR039877">
    <property type="entry name" value="TMEM131-like"/>
</dbReference>
<evidence type="ECO:0000259" key="8">
    <source>
        <dbReference type="Pfam" id="PF12371"/>
    </source>
</evidence>
<feature type="compositionally biased region" description="Low complexity" evidence="7">
    <location>
        <begin position="1290"/>
        <end position="1314"/>
    </location>
</feature>
<dbReference type="Pfam" id="PF24499">
    <property type="entry name" value="Ig_TMEM131L_4"/>
    <property type="match status" value="1"/>
</dbReference>
<evidence type="ECO:0008006" key="14">
    <source>
        <dbReference type="Google" id="ProtNLM"/>
    </source>
</evidence>
<evidence type="ECO:0000259" key="11">
    <source>
        <dbReference type="Pfam" id="PF24501"/>
    </source>
</evidence>
<dbReference type="Pfam" id="PF24501">
    <property type="entry name" value="Ig_TMEM131L_5"/>
    <property type="match status" value="1"/>
</dbReference>
<feature type="region of interest" description="Disordered" evidence="7">
    <location>
        <begin position="1191"/>
        <end position="1221"/>
    </location>
</feature>
<gene>
    <name evidence="12" type="ORF">CAMP_LOCUS8015</name>
</gene>
<keyword evidence="5" id="KW-1133">Transmembrane helix</keyword>
<comment type="caution">
    <text evidence="12">The sequence shown here is derived from an EMBL/GenBank/DDBJ whole genome shotgun (WGS) entry which is preliminary data.</text>
</comment>
<feature type="domain" description="TMEM131L fourth Ig-like" evidence="10">
    <location>
        <begin position="844"/>
        <end position="992"/>
    </location>
</feature>
<dbReference type="InterPro" id="IPR055437">
    <property type="entry name" value="TMEM131L_Ig_5"/>
</dbReference>
<evidence type="ECO:0000256" key="7">
    <source>
        <dbReference type="SAM" id="MobiDB-lite"/>
    </source>
</evidence>
<feature type="region of interest" description="Disordered" evidence="7">
    <location>
        <begin position="1512"/>
        <end position="1600"/>
    </location>
</feature>
<evidence type="ECO:0000256" key="1">
    <source>
        <dbReference type="ARBA" id="ARBA00004479"/>
    </source>
</evidence>
<reference evidence="12" key="1">
    <citation type="submission" date="2022-11" db="EMBL/GenBank/DDBJ databases">
        <authorList>
            <person name="Kikuchi T."/>
        </authorList>
    </citation>
    <scope>NUCLEOTIDE SEQUENCE</scope>
    <source>
        <strain evidence="12">PS1010</strain>
    </source>
</reference>
<feature type="region of interest" description="Disordered" evidence="7">
    <location>
        <begin position="1264"/>
        <end position="1343"/>
    </location>
</feature>
<dbReference type="Gene3D" id="2.60.40.10">
    <property type="entry name" value="Immunoglobulins"/>
    <property type="match status" value="1"/>
</dbReference>
<dbReference type="GO" id="GO:0016020">
    <property type="term" value="C:membrane"/>
    <property type="evidence" value="ECO:0007669"/>
    <property type="project" value="UniProtKB-SubCell"/>
</dbReference>
<dbReference type="Pfam" id="PF12371">
    <property type="entry name" value="TMEM131_like_N"/>
    <property type="match status" value="1"/>
</dbReference>
<keyword evidence="3" id="KW-0812">Transmembrane</keyword>
<comment type="subcellular location">
    <subcellularLocation>
        <location evidence="1">Membrane</location>
        <topology evidence="1">Single-pass type I membrane protein</topology>
    </subcellularLocation>
</comment>
<sequence length="1698" mass="192586">MVSKVNDLFNLFVGRWIFAKTPMLGFLLILISTSVIADQQQWPLPDEVSASLMHEIPVLHTAFVQIGEELHYVGKENMNKNKNNPHHQQQNEMTKNQLQLEIDPPMLDFGDNSVGSAQKRKVYVKNLRKEVLHMDAFIVNSVEFQASYYESNKIGPGESTWFEVVFLPREIGKRTTTIEFYSAGDLYKYKVTGNCVSNPYRISPFVGYHIPLNTTISKPLILHNPYPFTMTITEISSSGGNGHIELPHGIDENYAEELPQYWDIRPFQTKQIANVMLVGGMTDNTTCFVRISAELQAVVNVRLDDIILTIPIEVTKSRGVYSTSEILDFGLLRSGERSNSQIFSVFQYQLGGRLEFETLYVEKGDHTGIYMEFSSNPPIIVYPGRNAIAGPKADLVKVYFDASRIDFPDSAPAIKHHTGSIIAVSRGGNYNLTIPFKADVFQGNLYSVGNDLSLQEDLRPPHQRIVRIENQLPFDVAIWNISMSSDAVNHFSVRLVDNVVSIRAGHIAPVFILKYNKKVPTSFDNAMIYVHTNTSTFRLYLNKFSGRMSIELTSVDKQSFDFGFVERNDTRTIRFVVWNHNRAEMRLKNLQVPSRQAYRLYEVGTQKRGSLFSDVSNDERIEYVQAIDVDIQPQSGKIFDLELKVPQDGLVRNGNILFETEYESKLFAVTYQVSTGSLQSIPEKITFGTTFPAKLVYRSLQVFNSFDEDMTVTRLTTLNQDPRFHFEGFDPNMPPVLRSGRLTNLGRVMMSPQIPCSHEYCYLGFPLNTNDGQWFVHGLTLPANLAEIDAYLYKKQRAKYDNLVKSGRHLVNTTVILDTDKAKNIKVKTSAELVWPRLLTRNSIHFPLTALGNFTIVNLTLANPTSMPIAIQVIPLVIYPDAEVLVDLFRPHLLTPLSEHVEMNETLMFSLRDTELFTLKPDSPVPKLREELESLIPHNVPRFTLSMILKPHMKVRLRLGFLPSDYTLRSSLLLIRNNLTVMEPVVMYGKGARIGVRLENMEARSKQALLFEIRHDHLTDCNNPKRLMHKLHSTLTVRRPFMVHNSGEVQFTITNMSINGVPCENRGFRILNCYPFKLQPNETYALDVAYTPDFLTTTNEADLQLYMHMNGSAWLFPLAATVPGDMLAKCHQALPRPPFENIMYYCCVTALIFCLVCVIACAYLEGDRAIACAIRQQFTTPRHVFDLNNLAKQHQQQQNQPKEAEIPQKEAPKTEEKWKLSNPSTLRVSSDAWIVKRYAIKLANYVVQLVHSVWKLSLFYRKDDKPAPQKNTKAKKKKNPVTAKKEEVAVVKPVSAAPQKVSQPKKSPKPTNNNNKRKKSSEKKEIPIQNRSKSREKKKGSAKKLEVLAIPEPEKIIEEPEIVEEVEEEDQEDIVEEIPEEMYKLPTFDSQIYQQFIDATNASMSDEMWDTPAAQAAMQYMNIWNYGAPLTVEQMQALIGHVGGGAEPSTPTQNTVNQFGWNYPQGGEEEKLLEEDQESIAPDWADEEVNASDAEMDFSKMAAASNNLVLTDDELEETNQNSVKKNDRNRKKNRSPSVASLIASSTLSKRLDSPQKMGTRRLTIGSEKKDLKSFARTPGAKPVSDPFQSTTTNPTQNYPTWSTMDFSLYQNESTSNVWGNSSSNSQQQNLDHQNQNLCGSPIDPLSGLGMDLGTTSYNTMFSGPDFNLWSDSKFDPTTAWANLVKKEEEEEDDEQHKK</sequence>
<keyword evidence="6" id="KW-0472">Membrane</keyword>
<feature type="domain" description="Transmembrane protein 131-like N-terminal" evidence="8">
    <location>
        <begin position="100"/>
        <end position="181"/>
    </location>
</feature>
<evidence type="ECO:0000256" key="5">
    <source>
        <dbReference type="ARBA" id="ARBA00022989"/>
    </source>
</evidence>
<evidence type="ECO:0000313" key="13">
    <source>
        <dbReference type="Proteomes" id="UP001152747"/>
    </source>
</evidence>
<evidence type="ECO:0000256" key="2">
    <source>
        <dbReference type="ARBA" id="ARBA00006682"/>
    </source>
</evidence>
<name>A0A9P1IJ17_9PELO</name>
<evidence type="ECO:0000256" key="6">
    <source>
        <dbReference type="ARBA" id="ARBA00023136"/>
    </source>
</evidence>
<keyword evidence="13" id="KW-1185">Reference proteome</keyword>
<evidence type="ECO:0000313" key="12">
    <source>
        <dbReference type="EMBL" id="CAI5445378.1"/>
    </source>
</evidence>
<dbReference type="InterPro" id="IPR055436">
    <property type="entry name" value="Ig_TMEM131L_4"/>
</dbReference>
<dbReference type="Proteomes" id="UP001152747">
    <property type="component" value="Unassembled WGS sequence"/>
</dbReference>
<feature type="compositionally biased region" description="Basic and acidic residues" evidence="7">
    <location>
        <begin position="1202"/>
        <end position="1219"/>
    </location>
</feature>
<evidence type="ECO:0000256" key="3">
    <source>
        <dbReference type="ARBA" id="ARBA00022692"/>
    </source>
</evidence>
<feature type="compositionally biased region" description="Polar residues" evidence="7">
    <location>
        <begin position="1586"/>
        <end position="1600"/>
    </location>
</feature>
<dbReference type="InterPro" id="IPR056311">
    <property type="entry name" value="TMEM131_Ig_2"/>
</dbReference>
<comment type="similarity">
    <text evidence="2">Belongs to the TMEM131 family.</text>
</comment>
<feature type="region of interest" description="Disordered" evidence="7">
    <location>
        <begin position="1614"/>
        <end position="1634"/>
    </location>
</feature>
<protein>
    <recommendedName>
        <fullName evidence="14">Transmembrane protein</fullName>
    </recommendedName>
</protein>
<feature type="domain" description="TMEM131L fifth Ig-like" evidence="11">
    <location>
        <begin position="1045"/>
        <end position="1108"/>
    </location>
</feature>
<keyword evidence="4" id="KW-0732">Signal</keyword>
<dbReference type="PANTHER" id="PTHR22050:SF0">
    <property type="entry name" value="TRANSMEMBRANE PROTEIN 131 HOMOLOG"/>
    <property type="match status" value="1"/>
</dbReference>
<feature type="domain" description="TMEM131 second Ig-like" evidence="9">
    <location>
        <begin position="199"/>
        <end position="291"/>
    </location>
</feature>
<evidence type="ECO:0000259" key="9">
    <source>
        <dbReference type="Pfam" id="PF24495"/>
    </source>
</evidence>
<evidence type="ECO:0000256" key="4">
    <source>
        <dbReference type="ARBA" id="ARBA00022729"/>
    </source>
</evidence>
<proteinExistence type="inferred from homology"/>
<evidence type="ECO:0000259" key="10">
    <source>
        <dbReference type="Pfam" id="PF24499"/>
    </source>
</evidence>
<organism evidence="12 13">
    <name type="scientific">Caenorhabditis angaria</name>
    <dbReference type="NCBI Taxonomy" id="860376"/>
    <lineage>
        <taxon>Eukaryota</taxon>
        <taxon>Metazoa</taxon>
        <taxon>Ecdysozoa</taxon>
        <taxon>Nematoda</taxon>
        <taxon>Chromadorea</taxon>
        <taxon>Rhabditida</taxon>
        <taxon>Rhabditina</taxon>
        <taxon>Rhabditomorpha</taxon>
        <taxon>Rhabditoidea</taxon>
        <taxon>Rhabditidae</taxon>
        <taxon>Peloderinae</taxon>
        <taxon>Caenorhabditis</taxon>
    </lineage>
</organism>
<dbReference type="InterPro" id="IPR013783">
    <property type="entry name" value="Ig-like_fold"/>
</dbReference>
<feature type="compositionally biased region" description="Basic residues" evidence="7">
    <location>
        <begin position="1332"/>
        <end position="1342"/>
    </location>
</feature>
<dbReference type="EMBL" id="CANHGI010000003">
    <property type="protein sequence ID" value="CAI5445378.1"/>
    <property type="molecule type" value="Genomic_DNA"/>
</dbReference>
<dbReference type="Pfam" id="PF24495">
    <property type="entry name" value="Ig_TMEM131_2"/>
    <property type="match status" value="1"/>
</dbReference>